<dbReference type="Pfam" id="PF14391">
    <property type="entry name" value="DUF4421"/>
    <property type="match status" value="1"/>
</dbReference>
<evidence type="ECO:0008006" key="2">
    <source>
        <dbReference type="Google" id="ProtNLM"/>
    </source>
</evidence>
<accession>A0AAT9GJA1</accession>
<dbReference type="InterPro" id="IPR025535">
    <property type="entry name" value="DUF4421"/>
</dbReference>
<sequence length="312" mass="35817">MKILSDNDYIVSYRDRLNISTGLQTNNLEFIVAYPKDKLRFELSPRETLQQFLLFQYKWINFRYSFTPSYLNPDRSAIKGNNIRTTFDVVMAVSGVDINLTYQKAKGYYIKNMDELDPAWIPGLPYWQLNSLTTKIIGAEFAYNINKKFSDVGMISGKSKQLKNAVSLLPALSLYYIHLNDPTIVANPGTHSDDYNIDINLKLPLAASIVWNKNWSIAGAAGPITGINFFSTESYDIRFIKIKNKETRWSTGFYLQGGLSYTRDQWYTGIDANLQQYGSGNESSRTRRLFYGIELYIGKRFNAPPLLKKIFQ</sequence>
<dbReference type="EMBL" id="AP029612">
    <property type="protein sequence ID" value="BFG70688.1"/>
    <property type="molecule type" value="Genomic_DNA"/>
</dbReference>
<protein>
    <recommendedName>
        <fullName evidence="2">DUF4421 domain-containing protein</fullName>
    </recommendedName>
</protein>
<gene>
    <name evidence="1" type="ORF">KACHI17_15690</name>
</gene>
<organism evidence="1">
    <name type="scientific">Sediminibacterium sp. KACHI17</name>
    <dbReference type="NCBI Taxonomy" id="1751071"/>
    <lineage>
        <taxon>Bacteria</taxon>
        <taxon>Pseudomonadati</taxon>
        <taxon>Bacteroidota</taxon>
        <taxon>Chitinophagia</taxon>
        <taxon>Chitinophagales</taxon>
        <taxon>Chitinophagaceae</taxon>
        <taxon>Sediminibacterium</taxon>
    </lineage>
</organism>
<evidence type="ECO:0000313" key="1">
    <source>
        <dbReference type="EMBL" id="BFG70688.1"/>
    </source>
</evidence>
<name>A0AAT9GJA1_9BACT</name>
<proteinExistence type="predicted"/>
<reference evidence="1" key="1">
    <citation type="submission" date="2024-02" db="EMBL/GenBank/DDBJ databases">
        <title>Sediminibacterium planktonica sp. nov. and Sediminibacterium longus sp. nov., isolated from surface lake and river water.</title>
        <authorList>
            <person name="Watanabe K."/>
            <person name="Takemine S."/>
            <person name="Ishii Y."/>
            <person name="Ogata Y."/>
            <person name="Shindo C."/>
            <person name="Suda W."/>
        </authorList>
    </citation>
    <scope>NUCLEOTIDE SEQUENCE</scope>
    <source>
        <strain evidence="1">KACHI17</strain>
    </source>
</reference>
<dbReference type="RefSeq" id="WP_353548329.1">
    <property type="nucleotide sequence ID" value="NZ_AP029612.1"/>
</dbReference>
<dbReference type="AlphaFoldDB" id="A0AAT9GJA1"/>